<evidence type="ECO:0000256" key="3">
    <source>
        <dbReference type="ARBA" id="ARBA00013133"/>
    </source>
</evidence>
<evidence type="ECO:0000313" key="10">
    <source>
        <dbReference type="Proteomes" id="UP000436088"/>
    </source>
</evidence>
<dbReference type="Proteomes" id="UP000436088">
    <property type="component" value="Unassembled WGS sequence"/>
</dbReference>
<gene>
    <name evidence="9" type="ORF">F3Y22_tig00110569pilonHSYRG00192</name>
</gene>
<evidence type="ECO:0000256" key="6">
    <source>
        <dbReference type="ARBA" id="ARBA00023004"/>
    </source>
</evidence>
<proteinExistence type="inferred from homology"/>
<comment type="similarity">
    <text evidence="2">Belongs to the cysteine dioxygenase family.</text>
</comment>
<keyword evidence="6" id="KW-0408">Iron</keyword>
<dbReference type="SUPFAM" id="SSF51182">
    <property type="entry name" value="RmlC-like cupins"/>
    <property type="match status" value="1"/>
</dbReference>
<evidence type="ECO:0000256" key="4">
    <source>
        <dbReference type="ARBA" id="ARBA00022723"/>
    </source>
</evidence>
<sequence>MFSEIQKVTDKAMVFLQQKALSALYIPKQKLHMAMSNTNSPKVQLLYDLCKSTFTPSGLSSAPPQPVHKLCSLLDTIVPADVGVKEESPNDDRGHGFFGLNRVARWAQPITYVDVHECDSFTMCIFCFPTSAVIPLHDHPGMTVFSKVLYGSMHVKAYDWVEPACIKERQEPGCPQVRLARLVSDKVLTAPCGTSVLYQKSGGNLHCFTAVTPCAVLDVLAPPYREDLGRKCTYYVDYPYSTFGNGARISNGKEEEYAWLAEIETPDDLYMRSGICILASGAYLSVKDTDDCGKALTDPLLVIGSLLLLLSIIGLMATACSSSIIMCVYLILLSILIVGVFGFTIFVFSVTNKAVGQVYDHGEKLVQTKKPSGLSNWLDNKVNNEENWKKIKSCLINSGVCTAEEHTVEAHFSFMMFVNKTFPTAANGSLTTLKAGCCKPPNVCGFTKKSDTYWEIPKKGALANSNNEDCPKWNNEERKLCFDCHTCKGGVINNLAKEWRLLAQFNMILLLVLTFIYILGCCAFCF</sequence>
<keyword evidence="8" id="KW-0472">Membrane</keyword>
<organism evidence="9 10">
    <name type="scientific">Hibiscus syriacus</name>
    <name type="common">Rose of Sharon</name>
    <dbReference type="NCBI Taxonomy" id="106335"/>
    <lineage>
        <taxon>Eukaryota</taxon>
        <taxon>Viridiplantae</taxon>
        <taxon>Streptophyta</taxon>
        <taxon>Embryophyta</taxon>
        <taxon>Tracheophyta</taxon>
        <taxon>Spermatophyta</taxon>
        <taxon>Magnoliopsida</taxon>
        <taxon>eudicotyledons</taxon>
        <taxon>Gunneridae</taxon>
        <taxon>Pentapetalae</taxon>
        <taxon>rosids</taxon>
        <taxon>malvids</taxon>
        <taxon>Malvales</taxon>
        <taxon>Malvaceae</taxon>
        <taxon>Malvoideae</taxon>
        <taxon>Hibiscus</taxon>
    </lineage>
</organism>
<evidence type="ECO:0000256" key="2">
    <source>
        <dbReference type="ARBA" id="ARBA00006622"/>
    </source>
</evidence>
<dbReference type="Gene3D" id="2.60.120.10">
    <property type="entry name" value="Jelly Rolls"/>
    <property type="match status" value="1"/>
</dbReference>
<dbReference type="InterPro" id="IPR012864">
    <property type="entry name" value="PCO/ADO"/>
</dbReference>
<feature type="transmembrane region" description="Helical" evidence="8">
    <location>
        <begin position="327"/>
        <end position="350"/>
    </location>
</feature>
<name>A0A6A3A6H6_HIBSY</name>
<keyword evidence="8" id="KW-1133">Transmembrane helix</keyword>
<keyword evidence="10" id="KW-1185">Reference proteome</keyword>
<reference evidence="9" key="1">
    <citation type="submission" date="2019-09" db="EMBL/GenBank/DDBJ databases">
        <title>Draft genome information of white flower Hibiscus syriacus.</title>
        <authorList>
            <person name="Kim Y.-M."/>
        </authorList>
    </citation>
    <scope>NUCLEOTIDE SEQUENCE [LARGE SCALE GENOMIC DNA]</scope>
    <source>
        <strain evidence="9">YM2019G1</strain>
    </source>
</reference>
<dbReference type="PANTHER" id="PTHR22966">
    <property type="entry name" value="2-AMINOETHANETHIOL DIOXYGENASE"/>
    <property type="match status" value="1"/>
</dbReference>
<dbReference type="GO" id="GO:0046872">
    <property type="term" value="F:metal ion binding"/>
    <property type="evidence" value="ECO:0007669"/>
    <property type="project" value="UniProtKB-KW"/>
</dbReference>
<protein>
    <recommendedName>
        <fullName evidence="3">cysteine dioxygenase</fullName>
        <ecNumber evidence="3">1.13.11.20</ecNumber>
    </recommendedName>
</protein>
<dbReference type="GO" id="GO:0016020">
    <property type="term" value="C:membrane"/>
    <property type="evidence" value="ECO:0007669"/>
    <property type="project" value="UniProtKB-SubCell"/>
</dbReference>
<comment type="catalytic activity">
    <reaction evidence="7">
        <text>L-cysteine + O2 = 3-sulfino-L-alanine + H(+)</text>
        <dbReference type="Rhea" id="RHEA:20441"/>
        <dbReference type="ChEBI" id="CHEBI:15378"/>
        <dbReference type="ChEBI" id="CHEBI:15379"/>
        <dbReference type="ChEBI" id="CHEBI:35235"/>
        <dbReference type="ChEBI" id="CHEBI:61085"/>
        <dbReference type="EC" id="1.13.11.20"/>
    </reaction>
    <physiologicalReaction direction="left-to-right" evidence="7">
        <dbReference type="Rhea" id="RHEA:20442"/>
    </physiologicalReaction>
</comment>
<evidence type="ECO:0000256" key="5">
    <source>
        <dbReference type="ARBA" id="ARBA00023002"/>
    </source>
</evidence>
<evidence type="ECO:0000256" key="1">
    <source>
        <dbReference type="ARBA" id="ARBA00001954"/>
    </source>
</evidence>
<keyword evidence="4" id="KW-0479">Metal-binding</keyword>
<comment type="caution">
    <text evidence="9">The sequence shown here is derived from an EMBL/GenBank/DDBJ whole genome shotgun (WGS) entry which is preliminary data.</text>
</comment>
<dbReference type="Pfam" id="PF07847">
    <property type="entry name" value="PCO_ADO"/>
    <property type="match status" value="1"/>
</dbReference>
<dbReference type="PANTHER" id="PTHR22966:SF29">
    <property type="entry name" value="PLANT CYSTEINE OXIDASE 3"/>
    <property type="match status" value="1"/>
</dbReference>
<dbReference type="InterPro" id="IPR011051">
    <property type="entry name" value="RmlC_Cupin_sf"/>
</dbReference>
<keyword evidence="5" id="KW-0560">Oxidoreductase</keyword>
<comment type="cofactor">
    <cofactor evidence="1">
        <name>Fe(2+)</name>
        <dbReference type="ChEBI" id="CHEBI:29033"/>
    </cofactor>
</comment>
<keyword evidence="8" id="KW-0812">Transmembrane</keyword>
<dbReference type="EMBL" id="VEPZ02001033">
    <property type="protein sequence ID" value="KAE8699931.1"/>
    <property type="molecule type" value="Genomic_DNA"/>
</dbReference>
<evidence type="ECO:0000256" key="7">
    <source>
        <dbReference type="ARBA" id="ARBA00024284"/>
    </source>
</evidence>
<dbReference type="GO" id="GO:0070483">
    <property type="term" value="P:detection of hypoxia"/>
    <property type="evidence" value="ECO:0007669"/>
    <property type="project" value="UniProtKB-ARBA"/>
</dbReference>
<evidence type="ECO:0000256" key="8">
    <source>
        <dbReference type="SAM" id="Phobius"/>
    </source>
</evidence>
<dbReference type="EC" id="1.13.11.20" evidence="3"/>
<feature type="transmembrane region" description="Helical" evidence="8">
    <location>
        <begin position="300"/>
        <end position="320"/>
    </location>
</feature>
<dbReference type="CDD" id="cd20289">
    <property type="entry name" value="cupin_ADO"/>
    <property type="match status" value="1"/>
</dbReference>
<feature type="transmembrane region" description="Helical" evidence="8">
    <location>
        <begin position="505"/>
        <end position="525"/>
    </location>
</feature>
<accession>A0A6A3A6H6</accession>
<dbReference type="AlphaFoldDB" id="A0A6A3A6H6"/>
<dbReference type="InterPro" id="IPR014710">
    <property type="entry name" value="RmlC-like_jellyroll"/>
</dbReference>
<dbReference type="GO" id="GO:0017172">
    <property type="term" value="F:cysteine dioxygenase activity"/>
    <property type="evidence" value="ECO:0007669"/>
    <property type="project" value="UniProtKB-EC"/>
</dbReference>
<evidence type="ECO:0000313" key="9">
    <source>
        <dbReference type="EMBL" id="KAE8699931.1"/>
    </source>
</evidence>